<evidence type="ECO:0000256" key="1">
    <source>
        <dbReference type="ARBA" id="ARBA00004141"/>
    </source>
</evidence>
<proteinExistence type="predicted"/>
<dbReference type="Proteomes" id="UP001159363">
    <property type="component" value="Chromosome 13"/>
</dbReference>
<dbReference type="Gene3D" id="1.20.1250.20">
    <property type="entry name" value="MFS general substrate transporter like domains"/>
    <property type="match status" value="2"/>
</dbReference>
<evidence type="ECO:0000313" key="7">
    <source>
        <dbReference type="EMBL" id="KAJ8869277.1"/>
    </source>
</evidence>
<organism evidence="7 8">
    <name type="scientific">Dryococelus australis</name>
    <dbReference type="NCBI Taxonomy" id="614101"/>
    <lineage>
        <taxon>Eukaryota</taxon>
        <taxon>Metazoa</taxon>
        <taxon>Ecdysozoa</taxon>
        <taxon>Arthropoda</taxon>
        <taxon>Hexapoda</taxon>
        <taxon>Insecta</taxon>
        <taxon>Pterygota</taxon>
        <taxon>Neoptera</taxon>
        <taxon>Polyneoptera</taxon>
        <taxon>Phasmatodea</taxon>
        <taxon>Verophasmatodea</taxon>
        <taxon>Anareolatae</taxon>
        <taxon>Phasmatidae</taxon>
        <taxon>Eurycanthinae</taxon>
        <taxon>Dryococelus</taxon>
    </lineage>
</organism>
<feature type="transmembrane region" description="Helical" evidence="5">
    <location>
        <begin position="164"/>
        <end position="183"/>
    </location>
</feature>
<dbReference type="InterPro" id="IPR011701">
    <property type="entry name" value="MFS"/>
</dbReference>
<dbReference type="EMBL" id="JARBHB010000014">
    <property type="protein sequence ID" value="KAJ8869277.1"/>
    <property type="molecule type" value="Genomic_DNA"/>
</dbReference>
<feature type="transmembrane region" description="Helical" evidence="5">
    <location>
        <begin position="386"/>
        <end position="409"/>
    </location>
</feature>
<name>A0ABQ9GCQ7_9NEOP</name>
<feature type="transmembrane region" description="Helical" evidence="5">
    <location>
        <begin position="421"/>
        <end position="440"/>
    </location>
</feature>
<keyword evidence="4 5" id="KW-0472">Membrane</keyword>
<feature type="transmembrane region" description="Helical" evidence="5">
    <location>
        <begin position="327"/>
        <end position="346"/>
    </location>
</feature>
<dbReference type="InterPro" id="IPR050382">
    <property type="entry name" value="MFS_Na/Anion_cotransporter"/>
</dbReference>
<dbReference type="PANTHER" id="PTHR11662">
    <property type="entry name" value="SOLUTE CARRIER FAMILY 17"/>
    <property type="match status" value="1"/>
</dbReference>
<feature type="transmembrane region" description="Helical" evidence="5">
    <location>
        <begin position="352"/>
        <end position="374"/>
    </location>
</feature>
<feature type="transmembrane region" description="Helical" evidence="5">
    <location>
        <begin position="294"/>
        <end position="315"/>
    </location>
</feature>
<evidence type="ECO:0000256" key="2">
    <source>
        <dbReference type="ARBA" id="ARBA00022692"/>
    </source>
</evidence>
<feature type="transmembrane region" description="Helical" evidence="5">
    <location>
        <begin position="189"/>
        <end position="210"/>
    </location>
</feature>
<sequence>MVRININIAIVSMVQLWVRPTSEVDAHVSECFEAREEHGWPTGVASGGNTSTSIAAQEGDVKFSWDEHQQSLVLGAFFWAHWVTQLPGGILAQRFGTKIIFGLSNWLQCLLSFLIPLAAQVDFRILIFIRFLQGFIAGFAWPSMHNLTAAWVPPNERSKFVTSYMGSSIGVMVTFPLFGWLQGLFGWPSVFHVTGVIGTVWFCAWWLLVFDTPAEHPRISTDEREHIEDSLKHSKASKKLPTPWKYILLSGPVWMNIIAQWGDTWEMFTLTTQAPTYFKYIHGWDSAMTGLLSGLPHLCRIIIAYFMGVICDWLLQSDLLQRTNVRKIATAVCCIGQGVFTIGLAFSGCNKLVSVACLMLATGMSGAISSGPLASHIDLSPNFASIMLGVGNMITVVPGIISPVIVGILTYQNQTVGQWQIVFLITAAMSTSVGICYVLCASSELQEWNDLSPMQGLKLLSGSGKAAEPASQALLPSTEKITQMEDGDKCDGVA</sequence>
<keyword evidence="3 5" id="KW-1133">Transmembrane helix</keyword>
<reference evidence="7 8" key="1">
    <citation type="submission" date="2023-02" db="EMBL/GenBank/DDBJ databases">
        <title>LHISI_Scaffold_Assembly.</title>
        <authorList>
            <person name="Stuart O.P."/>
            <person name="Cleave R."/>
            <person name="Magrath M.J.L."/>
            <person name="Mikheyev A.S."/>
        </authorList>
    </citation>
    <scope>NUCLEOTIDE SEQUENCE [LARGE SCALE GENOMIC DNA]</scope>
    <source>
        <strain evidence="7">Daus_M_001</strain>
        <tissue evidence="7">Leg muscle</tissue>
    </source>
</reference>
<dbReference type="PROSITE" id="PS50850">
    <property type="entry name" value="MFS"/>
    <property type="match status" value="1"/>
</dbReference>
<comment type="caution">
    <text evidence="7">The sequence shown here is derived from an EMBL/GenBank/DDBJ whole genome shotgun (WGS) entry which is preliminary data.</text>
</comment>
<evidence type="ECO:0000256" key="5">
    <source>
        <dbReference type="SAM" id="Phobius"/>
    </source>
</evidence>
<evidence type="ECO:0000313" key="8">
    <source>
        <dbReference type="Proteomes" id="UP001159363"/>
    </source>
</evidence>
<dbReference type="CDD" id="cd17318">
    <property type="entry name" value="MFS_SLC17"/>
    <property type="match status" value="1"/>
</dbReference>
<evidence type="ECO:0000256" key="3">
    <source>
        <dbReference type="ARBA" id="ARBA00022989"/>
    </source>
</evidence>
<dbReference type="PANTHER" id="PTHR11662:SF79">
    <property type="entry name" value="NA[+]-DEPENDENT INORGANIC PHOSPHATE COTRANSPORTER, ISOFORM A"/>
    <property type="match status" value="1"/>
</dbReference>
<feature type="domain" description="Major facilitator superfamily (MFS) profile" evidence="6">
    <location>
        <begin position="1"/>
        <end position="445"/>
    </location>
</feature>
<dbReference type="InterPro" id="IPR020846">
    <property type="entry name" value="MFS_dom"/>
</dbReference>
<dbReference type="SUPFAM" id="SSF103473">
    <property type="entry name" value="MFS general substrate transporter"/>
    <property type="match status" value="1"/>
</dbReference>
<feature type="transmembrane region" description="Helical" evidence="5">
    <location>
        <begin position="99"/>
        <end position="119"/>
    </location>
</feature>
<keyword evidence="8" id="KW-1185">Reference proteome</keyword>
<dbReference type="Pfam" id="PF07690">
    <property type="entry name" value="MFS_1"/>
    <property type="match status" value="1"/>
</dbReference>
<accession>A0ABQ9GCQ7</accession>
<comment type="subcellular location">
    <subcellularLocation>
        <location evidence="1">Membrane</location>
        <topology evidence="1">Multi-pass membrane protein</topology>
    </subcellularLocation>
</comment>
<dbReference type="InterPro" id="IPR036259">
    <property type="entry name" value="MFS_trans_sf"/>
</dbReference>
<evidence type="ECO:0000256" key="4">
    <source>
        <dbReference type="ARBA" id="ARBA00023136"/>
    </source>
</evidence>
<keyword evidence="2 5" id="KW-0812">Transmembrane</keyword>
<gene>
    <name evidence="7" type="ORF">PR048_030849</name>
</gene>
<protein>
    <recommendedName>
        <fullName evidence="6">Major facilitator superfamily (MFS) profile domain-containing protein</fullName>
    </recommendedName>
</protein>
<feature type="transmembrane region" description="Helical" evidence="5">
    <location>
        <begin position="125"/>
        <end position="143"/>
    </location>
</feature>
<evidence type="ECO:0000259" key="6">
    <source>
        <dbReference type="PROSITE" id="PS50850"/>
    </source>
</evidence>